<sequence>MSRSSVVRFVGTPRPTSWIAIVQLPNDSAEVRVRRRPHGKRWTCDTHGNLGAALCPHQGAALTAWRRQYINQEEIKA</sequence>
<dbReference type="Proteomes" id="UP000250222">
    <property type="component" value="Unassembled WGS sequence"/>
</dbReference>
<name>A0A2Y9BYY1_9MICO</name>
<protein>
    <recommendedName>
        <fullName evidence="3">SWIM-type domain-containing protein</fullName>
    </recommendedName>
</protein>
<gene>
    <name evidence="1" type="ORF">SAMN05216184_108136</name>
</gene>
<dbReference type="RefSeq" id="WP_146237534.1">
    <property type="nucleotide sequence ID" value="NZ_QKLZ01000008.1"/>
</dbReference>
<dbReference type="EMBL" id="UETB01000008">
    <property type="protein sequence ID" value="SSA43372.1"/>
    <property type="molecule type" value="Genomic_DNA"/>
</dbReference>
<accession>A0A2Y9BYY1</accession>
<reference evidence="1 2" key="1">
    <citation type="submission" date="2016-10" db="EMBL/GenBank/DDBJ databases">
        <authorList>
            <person name="Cai Z."/>
        </authorList>
    </citation>
    <scope>NUCLEOTIDE SEQUENCE [LARGE SCALE GENOMIC DNA]</scope>
    <source>
        <strain evidence="1 2">CGMCC 1.10826</strain>
    </source>
</reference>
<proteinExistence type="predicted"/>
<organism evidence="1 2">
    <name type="scientific">Georgenia satyanarayanai</name>
    <dbReference type="NCBI Taxonomy" id="860221"/>
    <lineage>
        <taxon>Bacteria</taxon>
        <taxon>Bacillati</taxon>
        <taxon>Actinomycetota</taxon>
        <taxon>Actinomycetes</taxon>
        <taxon>Micrococcales</taxon>
        <taxon>Bogoriellaceae</taxon>
        <taxon>Georgenia</taxon>
    </lineage>
</organism>
<keyword evidence="2" id="KW-1185">Reference proteome</keyword>
<evidence type="ECO:0000313" key="2">
    <source>
        <dbReference type="Proteomes" id="UP000250222"/>
    </source>
</evidence>
<dbReference type="AlphaFoldDB" id="A0A2Y9BYY1"/>
<evidence type="ECO:0008006" key="3">
    <source>
        <dbReference type="Google" id="ProtNLM"/>
    </source>
</evidence>
<evidence type="ECO:0000313" key="1">
    <source>
        <dbReference type="EMBL" id="SSA43372.1"/>
    </source>
</evidence>